<comment type="caution">
    <text evidence="1">The sequence shown here is derived from an EMBL/GenBank/DDBJ whole genome shotgun (WGS) entry which is preliminary data.</text>
</comment>
<name>A0A7J8M5B6_9ROSI</name>
<proteinExistence type="predicted"/>
<reference evidence="1 2" key="1">
    <citation type="journal article" date="2019" name="Genome Biol. Evol.">
        <title>Insights into the evolution of the New World diploid cottons (Gossypium, subgenus Houzingenia) based on genome sequencing.</title>
        <authorList>
            <person name="Grover C.E."/>
            <person name="Arick M.A. 2nd"/>
            <person name="Thrash A."/>
            <person name="Conover J.L."/>
            <person name="Sanders W.S."/>
            <person name="Peterson D.G."/>
            <person name="Frelichowski J.E."/>
            <person name="Scheffler J.A."/>
            <person name="Scheffler B.E."/>
            <person name="Wendel J.F."/>
        </authorList>
    </citation>
    <scope>NUCLEOTIDE SEQUENCE [LARGE SCALE GENOMIC DNA]</scope>
    <source>
        <strain evidence="1">157</strain>
        <tissue evidence="1">Leaf</tissue>
    </source>
</reference>
<dbReference type="EMBL" id="JABEZX010000007">
    <property type="protein sequence ID" value="MBA0559908.1"/>
    <property type="molecule type" value="Genomic_DNA"/>
</dbReference>
<evidence type="ECO:0000313" key="2">
    <source>
        <dbReference type="Proteomes" id="UP000593572"/>
    </source>
</evidence>
<accession>A0A7J8M5B6</accession>
<sequence>RFCDKAKTPVEFAFVSSEKELPLSR</sequence>
<dbReference type="AlphaFoldDB" id="A0A7J8M5B6"/>
<feature type="non-terminal residue" evidence="1">
    <location>
        <position position="1"/>
    </location>
</feature>
<evidence type="ECO:0000313" key="1">
    <source>
        <dbReference type="EMBL" id="MBA0559908.1"/>
    </source>
</evidence>
<dbReference type="Proteomes" id="UP000593572">
    <property type="component" value="Unassembled WGS sequence"/>
</dbReference>
<protein>
    <submittedName>
        <fullName evidence="1">Uncharacterized protein</fullName>
    </submittedName>
</protein>
<organism evidence="1 2">
    <name type="scientific">Gossypium lobatum</name>
    <dbReference type="NCBI Taxonomy" id="34289"/>
    <lineage>
        <taxon>Eukaryota</taxon>
        <taxon>Viridiplantae</taxon>
        <taxon>Streptophyta</taxon>
        <taxon>Embryophyta</taxon>
        <taxon>Tracheophyta</taxon>
        <taxon>Spermatophyta</taxon>
        <taxon>Magnoliopsida</taxon>
        <taxon>eudicotyledons</taxon>
        <taxon>Gunneridae</taxon>
        <taxon>Pentapetalae</taxon>
        <taxon>rosids</taxon>
        <taxon>malvids</taxon>
        <taxon>Malvales</taxon>
        <taxon>Malvaceae</taxon>
        <taxon>Malvoideae</taxon>
        <taxon>Gossypium</taxon>
    </lineage>
</organism>
<keyword evidence="2" id="KW-1185">Reference proteome</keyword>
<gene>
    <name evidence="1" type="ORF">Golob_016845</name>
</gene>